<protein>
    <submittedName>
        <fullName evidence="8">Sensor histidine kinase</fullName>
    </submittedName>
</protein>
<dbReference type="Pfam" id="PF02518">
    <property type="entry name" value="HATPase_c"/>
    <property type="match status" value="1"/>
</dbReference>
<feature type="transmembrane region" description="Helical" evidence="5">
    <location>
        <begin position="7"/>
        <end position="27"/>
    </location>
</feature>
<gene>
    <name evidence="8" type="ORF">ACFSJ3_14920</name>
</gene>
<dbReference type="Gene3D" id="3.30.565.10">
    <property type="entry name" value="Histidine kinase-like ATPase, C-terminal domain"/>
    <property type="match status" value="1"/>
</dbReference>
<evidence type="ECO:0000256" key="3">
    <source>
        <dbReference type="ARBA" id="ARBA00023012"/>
    </source>
</evidence>
<feature type="transmembrane region" description="Helical" evidence="5">
    <location>
        <begin position="131"/>
        <end position="150"/>
    </location>
</feature>
<evidence type="ECO:0000256" key="2">
    <source>
        <dbReference type="ARBA" id="ARBA00022777"/>
    </source>
</evidence>
<dbReference type="InterPro" id="IPR050482">
    <property type="entry name" value="Sensor_HK_TwoCompSys"/>
</dbReference>
<keyword evidence="2 8" id="KW-0418">Kinase</keyword>
<dbReference type="CDD" id="cd16917">
    <property type="entry name" value="HATPase_UhpB-NarQ-NarX-like"/>
    <property type="match status" value="1"/>
</dbReference>
<dbReference type="InterPro" id="IPR011712">
    <property type="entry name" value="Sig_transdc_His_kin_sub3_dim/P"/>
</dbReference>
<evidence type="ECO:0000259" key="6">
    <source>
        <dbReference type="Pfam" id="PF02518"/>
    </source>
</evidence>
<evidence type="ECO:0000313" key="9">
    <source>
        <dbReference type="Proteomes" id="UP001597380"/>
    </source>
</evidence>
<feature type="transmembrane region" description="Helical" evidence="5">
    <location>
        <begin position="39"/>
        <end position="56"/>
    </location>
</feature>
<keyword evidence="4" id="KW-0175">Coiled coil</keyword>
<dbReference type="Pfam" id="PF07730">
    <property type="entry name" value="HisKA_3"/>
    <property type="match status" value="1"/>
</dbReference>
<accession>A0ABW4XPR9</accession>
<keyword evidence="3" id="KW-0902">Two-component regulatory system</keyword>
<feature type="coiled-coil region" evidence="4">
    <location>
        <begin position="152"/>
        <end position="179"/>
    </location>
</feature>
<evidence type="ECO:0000256" key="4">
    <source>
        <dbReference type="SAM" id="Coils"/>
    </source>
</evidence>
<dbReference type="Gene3D" id="1.20.5.1930">
    <property type="match status" value="1"/>
</dbReference>
<dbReference type="InterPro" id="IPR036890">
    <property type="entry name" value="HATPase_C_sf"/>
</dbReference>
<keyword evidence="1" id="KW-0808">Transferase</keyword>
<keyword evidence="5" id="KW-0472">Membrane</keyword>
<dbReference type="PANTHER" id="PTHR24421">
    <property type="entry name" value="NITRATE/NITRITE SENSOR PROTEIN NARX-RELATED"/>
    <property type="match status" value="1"/>
</dbReference>
<feature type="transmembrane region" description="Helical" evidence="5">
    <location>
        <begin position="105"/>
        <end position="124"/>
    </location>
</feature>
<reference evidence="9" key="1">
    <citation type="journal article" date="2019" name="Int. J. Syst. Evol. Microbiol.">
        <title>The Global Catalogue of Microorganisms (GCM) 10K type strain sequencing project: providing services to taxonomists for standard genome sequencing and annotation.</title>
        <authorList>
            <consortium name="The Broad Institute Genomics Platform"/>
            <consortium name="The Broad Institute Genome Sequencing Center for Infectious Disease"/>
            <person name="Wu L."/>
            <person name="Ma J."/>
        </authorList>
    </citation>
    <scope>NUCLEOTIDE SEQUENCE [LARGE SCALE GENOMIC DNA]</scope>
    <source>
        <strain evidence="9">CGMCC 1.10992</strain>
    </source>
</reference>
<dbReference type="GO" id="GO:0016301">
    <property type="term" value="F:kinase activity"/>
    <property type="evidence" value="ECO:0007669"/>
    <property type="project" value="UniProtKB-KW"/>
</dbReference>
<feature type="transmembrane region" description="Helical" evidence="5">
    <location>
        <begin position="68"/>
        <end position="93"/>
    </location>
</feature>
<dbReference type="RefSeq" id="WP_345340447.1">
    <property type="nucleotide sequence ID" value="NZ_BAABLI010000015.1"/>
</dbReference>
<proteinExistence type="predicted"/>
<dbReference type="SUPFAM" id="SSF55874">
    <property type="entry name" value="ATPase domain of HSP90 chaperone/DNA topoisomerase II/histidine kinase"/>
    <property type="match status" value="1"/>
</dbReference>
<keyword evidence="5" id="KW-1133">Transmembrane helix</keyword>
<keyword evidence="9" id="KW-1185">Reference proteome</keyword>
<keyword evidence="5" id="KW-0812">Transmembrane</keyword>
<evidence type="ECO:0000259" key="7">
    <source>
        <dbReference type="Pfam" id="PF07730"/>
    </source>
</evidence>
<feature type="domain" description="Histidine kinase/HSP90-like ATPase" evidence="6">
    <location>
        <begin position="279"/>
        <end position="368"/>
    </location>
</feature>
<dbReference type="EMBL" id="JBHUHT010000017">
    <property type="protein sequence ID" value="MFD2097287.1"/>
    <property type="molecule type" value="Genomic_DNA"/>
</dbReference>
<name>A0ABW4XPR9_9GAMM</name>
<evidence type="ECO:0000313" key="8">
    <source>
        <dbReference type="EMBL" id="MFD2097287.1"/>
    </source>
</evidence>
<dbReference type="Proteomes" id="UP001597380">
    <property type="component" value="Unassembled WGS sequence"/>
</dbReference>
<feature type="domain" description="Signal transduction histidine kinase subgroup 3 dimerisation and phosphoacceptor" evidence="7">
    <location>
        <begin position="174"/>
        <end position="246"/>
    </location>
</feature>
<sequence length="371" mass="41577">MNESKRWLRNTPNSTHIWLLTLGFYWLQPVLSEFPSITMVWLALAMLAFLGCYYIVSASANLTHRRLANLGMVMLGIATATVNVGANTFFIFASAHFGHNWSMRIAVPLLITNIVLMIGCYLLFPLHIGYFLLPGMITSIIIGIESVWVAREEKHQSELKQSQQEIQRLAAEAERERIGRDLHDILGHTLSVVNMRAQLAERVCQQAQHSPEKLEVLAEELKNIGQVSRDALKQVREAVSHYRHVDLASEFSALSLELERHNIVTKSQISLPQMSEKTEAELGLILRELITNVLRHSKATQCQVGSETNDNQFQLWVNDNGVGQDIQFGNGLTGIVERVKALNGSFSVTHKQGDLGQGTYQQITIPVEALS</sequence>
<comment type="caution">
    <text evidence="8">The sequence shown here is derived from an EMBL/GenBank/DDBJ whole genome shotgun (WGS) entry which is preliminary data.</text>
</comment>
<dbReference type="PANTHER" id="PTHR24421:SF63">
    <property type="entry name" value="SENSOR HISTIDINE KINASE DESK"/>
    <property type="match status" value="1"/>
</dbReference>
<evidence type="ECO:0000256" key="1">
    <source>
        <dbReference type="ARBA" id="ARBA00022679"/>
    </source>
</evidence>
<evidence type="ECO:0000256" key="5">
    <source>
        <dbReference type="SAM" id="Phobius"/>
    </source>
</evidence>
<dbReference type="InterPro" id="IPR003594">
    <property type="entry name" value="HATPase_dom"/>
</dbReference>
<organism evidence="8 9">
    <name type="scientific">Corallincola platygyrae</name>
    <dbReference type="NCBI Taxonomy" id="1193278"/>
    <lineage>
        <taxon>Bacteria</taxon>
        <taxon>Pseudomonadati</taxon>
        <taxon>Pseudomonadota</taxon>
        <taxon>Gammaproteobacteria</taxon>
        <taxon>Alteromonadales</taxon>
        <taxon>Psychromonadaceae</taxon>
        <taxon>Corallincola</taxon>
    </lineage>
</organism>